<accession>A0A387G8Y8</accession>
<keyword evidence="2" id="KW-0614">Plasmid</keyword>
<evidence type="ECO:0000313" key="2">
    <source>
        <dbReference type="EMBL" id="AYG64301.1"/>
    </source>
</evidence>
<dbReference type="InterPro" id="IPR036388">
    <property type="entry name" value="WH-like_DNA-bd_sf"/>
</dbReference>
<dbReference type="OrthoDB" id="7506954at2"/>
<organism evidence="2 3">
    <name type="scientific">Rhizobium jaguaris</name>
    <dbReference type="NCBI Taxonomy" id="1312183"/>
    <lineage>
        <taxon>Bacteria</taxon>
        <taxon>Pseudomonadati</taxon>
        <taxon>Pseudomonadota</taxon>
        <taxon>Alphaproteobacteria</taxon>
        <taxon>Hyphomicrobiales</taxon>
        <taxon>Rhizobiaceae</taxon>
        <taxon>Rhizobium/Agrobacterium group</taxon>
        <taxon>Rhizobium</taxon>
    </lineage>
</organism>
<dbReference type="GO" id="GO:0003700">
    <property type="term" value="F:DNA-binding transcription factor activity"/>
    <property type="evidence" value="ECO:0007669"/>
    <property type="project" value="InterPro"/>
</dbReference>
<dbReference type="PROSITE" id="PS50931">
    <property type="entry name" value="HTH_LYSR"/>
    <property type="match status" value="1"/>
</dbReference>
<reference evidence="2 3" key="1">
    <citation type="submission" date="2018-10" db="EMBL/GenBank/DDBJ databases">
        <title>Rhizobium etli, R. leguminosarum and a new Rhizobium genospecies from Phaseolus dumosus.</title>
        <authorList>
            <person name="Ramirez-Puebla S.T."/>
            <person name="Rogel-Hernandez M.A."/>
            <person name="Guerrero G."/>
            <person name="Ormeno-Orrillo E."/>
            <person name="Martinez-Romero J.C."/>
            <person name="Negrete-Yankelevich S."/>
            <person name="Martinez-Romero E."/>
        </authorList>
    </citation>
    <scope>NUCLEOTIDE SEQUENCE [LARGE SCALE GENOMIC DNA]</scope>
    <source>
        <strain evidence="2 3">CCGE525</strain>
        <plasmid evidence="3">prccge525b</plasmid>
    </source>
</reference>
<protein>
    <submittedName>
        <fullName evidence="2">LysR family transcriptional regulator</fullName>
    </submittedName>
</protein>
<proteinExistence type="predicted"/>
<dbReference type="InterPro" id="IPR036390">
    <property type="entry name" value="WH_DNA-bd_sf"/>
</dbReference>
<dbReference type="Gene3D" id="1.10.10.10">
    <property type="entry name" value="Winged helix-like DNA-binding domain superfamily/Winged helix DNA-binding domain"/>
    <property type="match status" value="1"/>
</dbReference>
<keyword evidence="3" id="KW-1185">Reference proteome</keyword>
<gene>
    <name evidence="2" type="ORF">CCGE525_35680</name>
</gene>
<dbReference type="KEGG" id="rjg:CCGE525_35680"/>
<dbReference type="EMBL" id="CP032696">
    <property type="protein sequence ID" value="AYG64301.1"/>
    <property type="molecule type" value="Genomic_DNA"/>
</dbReference>
<dbReference type="AlphaFoldDB" id="A0A387G8Y8"/>
<evidence type="ECO:0000259" key="1">
    <source>
        <dbReference type="PROSITE" id="PS50931"/>
    </source>
</evidence>
<dbReference type="InterPro" id="IPR000847">
    <property type="entry name" value="LysR_HTH_N"/>
</dbReference>
<evidence type="ECO:0000313" key="3">
    <source>
        <dbReference type="Proteomes" id="UP000282195"/>
    </source>
</evidence>
<dbReference type="Proteomes" id="UP000282195">
    <property type="component" value="Plasmid pRCCGE525b"/>
</dbReference>
<geneLocation type="plasmid" evidence="3">
    <name>prccge525b</name>
</geneLocation>
<dbReference type="SUPFAM" id="SSF46785">
    <property type="entry name" value="Winged helix' DNA-binding domain"/>
    <property type="match status" value="1"/>
</dbReference>
<feature type="domain" description="HTH lysR-type" evidence="1">
    <location>
        <begin position="14"/>
        <end position="59"/>
    </location>
</feature>
<dbReference type="Pfam" id="PF00126">
    <property type="entry name" value="HTH_1"/>
    <property type="match status" value="1"/>
</dbReference>
<sequence>MNINTPEPLPTLGLDFLRTFVHIVERGNFTLAEVAMSPTTSAKSMQIRKLEEMLGVDLLWPFSAGSAFRALYNARLGGPPPSAPR</sequence>
<name>A0A387G8Y8_9HYPH</name>